<dbReference type="PANTHER" id="PTHR43031:SF1">
    <property type="entry name" value="PYRIDINE NUCLEOTIDE-DISULPHIDE OXIDOREDUCTASE"/>
    <property type="match status" value="1"/>
</dbReference>
<dbReference type="InterPro" id="IPR050229">
    <property type="entry name" value="GlpE_sulfurtransferase"/>
</dbReference>
<proteinExistence type="predicted"/>
<sequence length="106" mass="11170">MQDIFANEVGRWQGRGALVIDVREPAEYAAGHLPGAVNLPLASLTLTTEISASPLIVVCASGGRSARAAGLLTRAGHPEVANLLGGTLGWLRENRPVEFSDADDRH</sequence>
<reference evidence="2" key="1">
    <citation type="journal article" date="2014" name="Int. J. Syst. Evol. Microbiol.">
        <title>Complete genome sequence of Corynebacterium casei LMG S-19264T (=DSM 44701T), isolated from a smear-ripened cheese.</title>
        <authorList>
            <consortium name="US DOE Joint Genome Institute (JGI-PGF)"/>
            <person name="Walter F."/>
            <person name="Albersmeier A."/>
            <person name="Kalinowski J."/>
            <person name="Ruckert C."/>
        </authorList>
    </citation>
    <scope>NUCLEOTIDE SEQUENCE</scope>
    <source>
        <strain evidence="2">JCM 14371</strain>
    </source>
</reference>
<protein>
    <recommendedName>
        <fullName evidence="1">Rhodanese domain-containing protein</fullName>
    </recommendedName>
</protein>
<name>A0A917UQE7_9DEIO</name>
<evidence type="ECO:0000313" key="3">
    <source>
        <dbReference type="Proteomes" id="UP000635726"/>
    </source>
</evidence>
<dbReference type="Proteomes" id="UP000635726">
    <property type="component" value="Unassembled WGS sequence"/>
</dbReference>
<dbReference type="Gene3D" id="3.40.250.10">
    <property type="entry name" value="Rhodanese-like domain"/>
    <property type="match status" value="1"/>
</dbReference>
<dbReference type="AlphaFoldDB" id="A0A917UQE7"/>
<dbReference type="SUPFAM" id="SSF52821">
    <property type="entry name" value="Rhodanese/Cell cycle control phosphatase"/>
    <property type="match status" value="1"/>
</dbReference>
<keyword evidence="3" id="KW-1185">Reference proteome</keyword>
<dbReference type="GO" id="GO:0004792">
    <property type="term" value="F:thiosulfate-cyanide sulfurtransferase activity"/>
    <property type="evidence" value="ECO:0007669"/>
    <property type="project" value="InterPro"/>
</dbReference>
<evidence type="ECO:0000259" key="1">
    <source>
        <dbReference type="PROSITE" id="PS50206"/>
    </source>
</evidence>
<dbReference type="InterPro" id="IPR001763">
    <property type="entry name" value="Rhodanese-like_dom"/>
</dbReference>
<dbReference type="PROSITE" id="PS50206">
    <property type="entry name" value="RHODANESE_3"/>
    <property type="match status" value="1"/>
</dbReference>
<organism evidence="2 3">
    <name type="scientific">Deinococcus aquiradiocola</name>
    <dbReference type="NCBI Taxonomy" id="393059"/>
    <lineage>
        <taxon>Bacteria</taxon>
        <taxon>Thermotogati</taxon>
        <taxon>Deinococcota</taxon>
        <taxon>Deinococci</taxon>
        <taxon>Deinococcales</taxon>
        <taxon>Deinococcaceae</taxon>
        <taxon>Deinococcus</taxon>
    </lineage>
</organism>
<dbReference type="InterPro" id="IPR001307">
    <property type="entry name" value="Thiosulphate_STrfase_CS"/>
</dbReference>
<dbReference type="Pfam" id="PF00581">
    <property type="entry name" value="Rhodanese"/>
    <property type="match status" value="1"/>
</dbReference>
<gene>
    <name evidence="2" type="ORF">GCM10008939_21170</name>
</gene>
<dbReference type="PANTHER" id="PTHR43031">
    <property type="entry name" value="FAD-DEPENDENT OXIDOREDUCTASE"/>
    <property type="match status" value="1"/>
</dbReference>
<reference evidence="2" key="2">
    <citation type="submission" date="2020-09" db="EMBL/GenBank/DDBJ databases">
        <authorList>
            <person name="Sun Q."/>
            <person name="Ohkuma M."/>
        </authorList>
    </citation>
    <scope>NUCLEOTIDE SEQUENCE</scope>
    <source>
        <strain evidence="2">JCM 14371</strain>
    </source>
</reference>
<dbReference type="SMART" id="SM00450">
    <property type="entry name" value="RHOD"/>
    <property type="match status" value="1"/>
</dbReference>
<accession>A0A917UQE7</accession>
<feature type="domain" description="Rhodanese" evidence="1">
    <location>
        <begin position="13"/>
        <end position="99"/>
    </location>
</feature>
<evidence type="ECO:0000313" key="2">
    <source>
        <dbReference type="EMBL" id="GGJ76789.1"/>
    </source>
</evidence>
<comment type="caution">
    <text evidence="2">The sequence shown here is derived from an EMBL/GenBank/DDBJ whole genome shotgun (WGS) entry which is preliminary data.</text>
</comment>
<dbReference type="EMBL" id="BMOE01000006">
    <property type="protein sequence ID" value="GGJ76789.1"/>
    <property type="molecule type" value="Genomic_DNA"/>
</dbReference>
<dbReference type="InterPro" id="IPR036873">
    <property type="entry name" value="Rhodanese-like_dom_sf"/>
</dbReference>
<dbReference type="CDD" id="cd00158">
    <property type="entry name" value="RHOD"/>
    <property type="match status" value="1"/>
</dbReference>
<dbReference type="PROSITE" id="PS00380">
    <property type="entry name" value="RHODANESE_1"/>
    <property type="match status" value="1"/>
</dbReference>